<evidence type="ECO:0000259" key="6">
    <source>
        <dbReference type="Pfam" id="PF04234"/>
    </source>
</evidence>
<dbReference type="GO" id="GO:0006825">
    <property type="term" value="P:copper ion transport"/>
    <property type="evidence" value="ECO:0007669"/>
    <property type="project" value="InterPro"/>
</dbReference>
<dbReference type="EMBL" id="CAEZXU010000016">
    <property type="protein sequence ID" value="CAB4694144.1"/>
    <property type="molecule type" value="Genomic_DNA"/>
</dbReference>
<dbReference type="GO" id="GO:0005886">
    <property type="term" value="C:plasma membrane"/>
    <property type="evidence" value="ECO:0007669"/>
    <property type="project" value="TreeGrafter"/>
</dbReference>
<keyword evidence="5" id="KW-0472">Membrane</keyword>
<keyword evidence="3" id="KW-0732">Signal</keyword>
<feature type="domain" description="CopC" evidence="6">
    <location>
        <begin position="28"/>
        <end position="124"/>
    </location>
</feature>
<evidence type="ECO:0000313" key="7">
    <source>
        <dbReference type="EMBL" id="CAB4339618.1"/>
    </source>
</evidence>
<dbReference type="InterPro" id="IPR014755">
    <property type="entry name" value="Cu-Rt/internalin_Ig-like"/>
</dbReference>
<evidence type="ECO:0000256" key="2">
    <source>
        <dbReference type="ARBA" id="ARBA00022723"/>
    </source>
</evidence>
<feature type="transmembrane region" description="Helical" evidence="5">
    <location>
        <begin position="145"/>
        <end position="166"/>
    </location>
</feature>
<dbReference type="EMBL" id="CAEZSY010000028">
    <property type="protein sequence ID" value="CAB4550954.1"/>
    <property type="molecule type" value="Genomic_DNA"/>
</dbReference>
<gene>
    <name evidence="8" type="ORF">UFOPK1509_00310</name>
    <name evidence="9" type="ORF">UFOPK2592_00385</name>
    <name evidence="10" type="ORF">UFOPK3120_00163</name>
    <name evidence="7" type="ORF">UFOPK4171_00644</name>
</gene>
<evidence type="ECO:0000256" key="3">
    <source>
        <dbReference type="ARBA" id="ARBA00022729"/>
    </source>
</evidence>
<accession>A0A6J6CI55</accession>
<evidence type="ECO:0000313" key="10">
    <source>
        <dbReference type="EMBL" id="CAB4804092.1"/>
    </source>
</evidence>
<keyword evidence="2" id="KW-0479">Metal-binding</keyword>
<keyword evidence="5" id="KW-0812">Transmembrane</keyword>
<dbReference type="EMBL" id="CAFAAW010000008">
    <property type="protein sequence ID" value="CAB4804092.1"/>
    <property type="molecule type" value="Genomic_DNA"/>
</dbReference>
<reference evidence="8" key="1">
    <citation type="submission" date="2020-05" db="EMBL/GenBank/DDBJ databases">
        <authorList>
            <person name="Chiriac C."/>
            <person name="Salcher M."/>
            <person name="Ghai R."/>
            <person name="Kavagutti S V."/>
        </authorList>
    </citation>
    <scope>NUCLEOTIDE SEQUENCE</scope>
</reference>
<dbReference type="EMBL" id="CAESAM010000050">
    <property type="protein sequence ID" value="CAB4339618.1"/>
    <property type="molecule type" value="Genomic_DNA"/>
</dbReference>
<name>A0A6J6CI55_9ZZZZ</name>
<keyword evidence="5" id="KW-1133">Transmembrane helix</keyword>
<dbReference type="InterPro" id="IPR032694">
    <property type="entry name" value="CopC/D"/>
</dbReference>
<dbReference type="InterPro" id="IPR007348">
    <property type="entry name" value="CopC_dom"/>
</dbReference>
<protein>
    <submittedName>
        <fullName evidence="8">Unannotated protein</fullName>
    </submittedName>
</protein>
<dbReference type="GO" id="GO:0005507">
    <property type="term" value="F:copper ion binding"/>
    <property type="evidence" value="ECO:0007669"/>
    <property type="project" value="InterPro"/>
</dbReference>
<comment type="subcellular location">
    <subcellularLocation>
        <location evidence="1">Cell envelope</location>
    </subcellularLocation>
</comment>
<dbReference type="PANTHER" id="PTHR34820">
    <property type="entry name" value="INNER MEMBRANE PROTEIN YEBZ"/>
    <property type="match status" value="1"/>
</dbReference>
<keyword evidence="4" id="KW-0186">Copper</keyword>
<dbReference type="Gene3D" id="2.60.40.1220">
    <property type="match status" value="1"/>
</dbReference>
<dbReference type="PANTHER" id="PTHR34820:SF4">
    <property type="entry name" value="INNER MEMBRANE PROTEIN YEBZ"/>
    <property type="match status" value="1"/>
</dbReference>
<dbReference type="GO" id="GO:0030313">
    <property type="term" value="C:cell envelope"/>
    <property type="evidence" value="ECO:0007669"/>
    <property type="project" value="UniProtKB-SubCell"/>
</dbReference>
<evidence type="ECO:0000313" key="8">
    <source>
        <dbReference type="EMBL" id="CAB4550954.1"/>
    </source>
</evidence>
<dbReference type="GO" id="GO:0046688">
    <property type="term" value="P:response to copper ion"/>
    <property type="evidence" value="ECO:0007669"/>
    <property type="project" value="InterPro"/>
</dbReference>
<evidence type="ECO:0000256" key="4">
    <source>
        <dbReference type="ARBA" id="ARBA00023008"/>
    </source>
</evidence>
<dbReference type="AlphaFoldDB" id="A0A6J6CI55"/>
<dbReference type="SUPFAM" id="SSF81296">
    <property type="entry name" value="E set domains"/>
    <property type="match status" value="1"/>
</dbReference>
<evidence type="ECO:0000256" key="1">
    <source>
        <dbReference type="ARBA" id="ARBA00004196"/>
    </source>
</evidence>
<dbReference type="InterPro" id="IPR014756">
    <property type="entry name" value="Ig_E-set"/>
</dbReference>
<organism evidence="8">
    <name type="scientific">freshwater metagenome</name>
    <dbReference type="NCBI Taxonomy" id="449393"/>
    <lineage>
        <taxon>unclassified sequences</taxon>
        <taxon>metagenomes</taxon>
        <taxon>ecological metagenomes</taxon>
    </lineage>
</organism>
<sequence length="172" mass="18834">MVQKTRISLLFTILLISSLITMPSASAHTKLLSSDPEAGSTVALWPDEISLTFNEDLQEIGDEKSNFVVVNNSVGDQISSDDERLSGSTIKVSLDPNTIQGPVLVYYRVVSADGHPVEGEYTFTFGENVVTAEGVQKTEKSKYPIGIYIASAAFITTSLFFGIYAYRRRKQA</sequence>
<dbReference type="GO" id="GO:0042597">
    <property type="term" value="C:periplasmic space"/>
    <property type="evidence" value="ECO:0007669"/>
    <property type="project" value="InterPro"/>
</dbReference>
<evidence type="ECO:0000256" key="5">
    <source>
        <dbReference type="SAM" id="Phobius"/>
    </source>
</evidence>
<dbReference type="Pfam" id="PF04234">
    <property type="entry name" value="CopC"/>
    <property type="match status" value="1"/>
</dbReference>
<evidence type="ECO:0000313" key="9">
    <source>
        <dbReference type="EMBL" id="CAB4694144.1"/>
    </source>
</evidence>
<proteinExistence type="predicted"/>